<dbReference type="EMBL" id="JAVRRT010000008">
    <property type="protein sequence ID" value="KAK5169794.1"/>
    <property type="molecule type" value="Genomic_DNA"/>
</dbReference>
<dbReference type="Gene3D" id="1.10.520.10">
    <property type="match status" value="1"/>
</dbReference>
<dbReference type="PANTHER" id="PTHR31356">
    <property type="entry name" value="THYLAKOID LUMENAL 29 KDA PROTEIN, CHLOROPLASTIC-RELATED"/>
    <property type="match status" value="1"/>
</dbReference>
<keyword evidence="3 8" id="KW-0349">Heme</keyword>
<dbReference type="GO" id="GO:0046872">
    <property type="term" value="F:metal ion binding"/>
    <property type="evidence" value="ECO:0007669"/>
    <property type="project" value="UniProtKB-UniRule"/>
</dbReference>
<protein>
    <recommendedName>
        <fullName evidence="11">Peroxidase</fullName>
        <ecNumber evidence="11">1.11.1.-</ecNumber>
    </recommendedName>
</protein>
<dbReference type="InterPro" id="IPR019793">
    <property type="entry name" value="Peroxidases_heam-ligand_BS"/>
</dbReference>
<dbReference type="GO" id="GO:0042744">
    <property type="term" value="P:hydrogen peroxide catabolic process"/>
    <property type="evidence" value="ECO:0007669"/>
    <property type="project" value="TreeGrafter"/>
</dbReference>
<organism evidence="13 14">
    <name type="scientific">Saxophila tyrrhenica</name>
    <dbReference type="NCBI Taxonomy" id="1690608"/>
    <lineage>
        <taxon>Eukaryota</taxon>
        <taxon>Fungi</taxon>
        <taxon>Dikarya</taxon>
        <taxon>Ascomycota</taxon>
        <taxon>Pezizomycotina</taxon>
        <taxon>Dothideomycetes</taxon>
        <taxon>Dothideomycetidae</taxon>
        <taxon>Mycosphaerellales</taxon>
        <taxon>Extremaceae</taxon>
        <taxon>Saxophila</taxon>
    </lineage>
</organism>
<feature type="binding site" evidence="8">
    <location>
        <position position="41"/>
    </location>
    <ligand>
        <name>Ca(2+)</name>
        <dbReference type="ChEBI" id="CHEBI:29108"/>
        <label>1</label>
    </ligand>
</feature>
<proteinExistence type="inferred from homology"/>
<evidence type="ECO:0000313" key="14">
    <source>
        <dbReference type="Proteomes" id="UP001337655"/>
    </source>
</evidence>
<comment type="similarity">
    <text evidence="1 11">Belongs to the peroxidase family. Ligninase subfamily.</text>
</comment>
<dbReference type="GO" id="GO:0000302">
    <property type="term" value="P:response to reactive oxygen species"/>
    <property type="evidence" value="ECO:0007669"/>
    <property type="project" value="TreeGrafter"/>
</dbReference>
<dbReference type="PROSITE" id="PS00435">
    <property type="entry name" value="PEROXIDASE_1"/>
    <property type="match status" value="1"/>
</dbReference>
<dbReference type="Proteomes" id="UP001337655">
    <property type="component" value="Unassembled WGS sequence"/>
</dbReference>
<feature type="binding site" description="axial binding residue" evidence="8">
    <location>
        <position position="152"/>
    </location>
    <ligand>
        <name>heme b</name>
        <dbReference type="ChEBI" id="CHEBI:60344"/>
    </ligand>
    <ligandPart>
        <name>Fe</name>
        <dbReference type="ChEBI" id="CHEBI:18248"/>
    </ligandPart>
</feature>
<feature type="binding site" evidence="8">
    <location>
        <position position="153"/>
    </location>
    <ligand>
        <name>Ca(2+)</name>
        <dbReference type="ChEBI" id="CHEBI:29108"/>
        <label>2</label>
    </ligand>
</feature>
<dbReference type="PRINTS" id="PR00462">
    <property type="entry name" value="LIGNINASE"/>
</dbReference>
<comment type="cofactor">
    <cofactor evidence="8">
        <name>heme b</name>
        <dbReference type="ChEBI" id="CHEBI:60344"/>
    </cofactor>
    <text evidence="8">Binds 1 heme b (iron(II)-protoporphyrin IX) group per subunit.</text>
</comment>
<dbReference type="InterPro" id="IPR001621">
    <property type="entry name" value="Ligninase"/>
</dbReference>
<dbReference type="GO" id="GO:0020037">
    <property type="term" value="F:heme binding"/>
    <property type="evidence" value="ECO:0007669"/>
    <property type="project" value="UniProtKB-UniRule"/>
</dbReference>
<dbReference type="EC" id="1.11.1.-" evidence="11"/>
<keyword evidence="5 10" id="KW-1015">Disulfide bond</keyword>
<keyword evidence="8" id="KW-0408">Iron</keyword>
<keyword evidence="8 11" id="KW-0479">Metal-binding</keyword>
<sequence length="203" mass="21624">MKQVFAGCTEPARSSIRFAFHDSAGYSSVTKPYGPASGGADGSLLLNDDEIARTGNAPMPFARTQLKTQWEGFKDQNVTAADFVQISSLIAVRSCGGPAYKMLVGREDDDNACPQGTLPAAFGQDSSYDVLVQLWAEKGIDERELAALMGAHTVSRAFAQQSNGIPPPDVWNTAYDAAAFKLSLLGVSRAKIEGMADRSGLEL</sequence>
<dbReference type="PANTHER" id="PTHR31356:SF66">
    <property type="entry name" value="CATALASE-PEROXIDASE"/>
    <property type="match status" value="1"/>
</dbReference>
<gene>
    <name evidence="13" type="primary">GP1</name>
    <name evidence="13" type="ORF">LTR77_005772</name>
</gene>
<dbReference type="PROSITE" id="PS50873">
    <property type="entry name" value="PEROXIDASE_4"/>
    <property type="match status" value="1"/>
</dbReference>
<accession>A0AAV9PCW0</accession>
<dbReference type="Pfam" id="PF00141">
    <property type="entry name" value="peroxidase"/>
    <property type="match status" value="1"/>
</dbReference>
<evidence type="ECO:0000256" key="6">
    <source>
        <dbReference type="ARBA" id="ARBA00023180"/>
    </source>
</evidence>
<dbReference type="SUPFAM" id="SSF48113">
    <property type="entry name" value="Heme-dependent peroxidases"/>
    <property type="match status" value="1"/>
</dbReference>
<feature type="domain" description="Plant heme peroxidase family profile" evidence="12">
    <location>
        <begin position="1"/>
        <end position="157"/>
    </location>
</feature>
<dbReference type="AlphaFoldDB" id="A0AAV9PCW0"/>
<evidence type="ECO:0000313" key="13">
    <source>
        <dbReference type="EMBL" id="KAK5169794.1"/>
    </source>
</evidence>
<dbReference type="InterPro" id="IPR010255">
    <property type="entry name" value="Haem_peroxidase_sf"/>
</dbReference>
<evidence type="ECO:0000256" key="1">
    <source>
        <dbReference type="ARBA" id="ARBA00006089"/>
    </source>
</evidence>
<keyword evidence="4 11" id="KW-0560">Oxidoreductase</keyword>
<feature type="binding site" evidence="8">
    <location>
        <position position="43"/>
    </location>
    <ligand>
        <name>Ca(2+)</name>
        <dbReference type="ChEBI" id="CHEBI:29108"/>
        <label>1</label>
    </ligand>
</feature>
<evidence type="ECO:0000256" key="5">
    <source>
        <dbReference type="ARBA" id="ARBA00023157"/>
    </source>
</evidence>
<keyword evidence="6" id="KW-0325">Glycoprotein</keyword>
<feature type="active site" description="Proton acceptor" evidence="7">
    <location>
        <position position="21"/>
    </location>
</feature>
<evidence type="ECO:0000256" key="8">
    <source>
        <dbReference type="PIRSR" id="PIRSR601621-2"/>
    </source>
</evidence>
<dbReference type="GO" id="GO:0004601">
    <property type="term" value="F:peroxidase activity"/>
    <property type="evidence" value="ECO:0007669"/>
    <property type="project" value="UniProtKB-KW"/>
</dbReference>
<evidence type="ECO:0000256" key="2">
    <source>
        <dbReference type="ARBA" id="ARBA00022559"/>
    </source>
</evidence>
<keyword evidence="8 11" id="KW-0106">Calcium</keyword>
<evidence type="ECO:0000259" key="12">
    <source>
        <dbReference type="PROSITE" id="PS50873"/>
    </source>
</evidence>
<evidence type="ECO:0000256" key="7">
    <source>
        <dbReference type="PIRSR" id="PIRSR601621-1"/>
    </source>
</evidence>
<evidence type="ECO:0000256" key="4">
    <source>
        <dbReference type="ARBA" id="ARBA00023002"/>
    </source>
</evidence>
<dbReference type="GeneID" id="89927113"/>
<comment type="cofactor">
    <cofactor evidence="8 11">
        <name>Ca(2+)</name>
        <dbReference type="ChEBI" id="CHEBI:29108"/>
    </cofactor>
    <text evidence="8 11">Binds 2 calcium ions per subunit.</text>
</comment>
<evidence type="ECO:0000256" key="11">
    <source>
        <dbReference type="RuleBase" id="RU363051"/>
    </source>
</evidence>
<keyword evidence="2 11" id="KW-0575">Peroxidase</keyword>
<evidence type="ECO:0000256" key="3">
    <source>
        <dbReference type="ARBA" id="ARBA00022617"/>
    </source>
</evidence>
<dbReference type="InterPro" id="IPR002016">
    <property type="entry name" value="Haem_peroxidase"/>
</dbReference>
<evidence type="ECO:0000256" key="10">
    <source>
        <dbReference type="PIRSR" id="PIRSR601621-4"/>
    </source>
</evidence>
<feature type="disulfide bond" evidence="10">
    <location>
        <begin position="8"/>
        <end position="95"/>
    </location>
</feature>
<reference evidence="13 14" key="1">
    <citation type="submission" date="2023-08" db="EMBL/GenBank/DDBJ databases">
        <title>Black Yeasts Isolated from many extreme environments.</title>
        <authorList>
            <person name="Coleine C."/>
            <person name="Stajich J.E."/>
            <person name="Selbmann L."/>
        </authorList>
    </citation>
    <scope>NUCLEOTIDE SEQUENCE [LARGE SCALE GENOMIC DNA]</scope>
    <source>
        <strain evidence="13 14">CCFEE 5935</strain>
    </source>
</reference>
<feature type="binding site" evidence="8">
    <location>
        <position position="22"/>
    </location>
    <ligand>
        <name>Ca(2+)</name>
        <dbReference type="ChEBI" id="CHEBI:29108"/>
        <label>1</label>
    </ligand>
</feature>
<dbReference type="PRINTS" id="PR00458">
    <property type="entry name" value="PEROXIDASE"/>
</dbReference>
<feature type="site" description="Transition state stabilizer" evidence="9">
    <location>
        <position position="17"/>
    </location>
</feature>
<keyword evidence="14" id="KW-1185">Reference proteome</keyword>
<name>A0AAV9PCW0_9PEZI</name>
<dbReference type="InterPro" id="IPR044831">
    <property type="entry name" value="Ccp1-like"/>
</dbReference>
<comment type="caution">
    <text evidence="13">The sequence shown here is derived from an EMBL/GenBank/DDBJ whole genome shotgun (WGS) entry which is preliminary data.</text>
</comment>
<dbReference type="GO" id="GO:0034599">
    <property type="term" value="P:cellular response to oxidative stress"/>
    <property type="evidence" value="ECO:0007669"/>
    <property type="project" value="InterPro"/>
</dbReference>
<dbReference type="RefSeq" id="XP_064659140.1">
    <property type="nucleotide sequence ID" value="XM_064803015.1"/>
</dbReference>
<evidence type="ECO:0000256" key="9">
    <source>
        <dbReference type="PIRSR" id="PIRSR601621-3"/>
    </source>
</evidence>